<evidence type="ECO:0000313" key="2">
    <source>
        <dbReference type="Proteomes" id="UP000076998"/>
    </source>
</evidence>
<evidence type="ECO:0008006" key="3">
    <source>
        <dbReference type="Google" id="ProtNLM"/>
    </source>
</evidence>
<dbReference type="Pfam" id="PF14136">
    <property type="entry name" value="DUF4303"/>
    <property type="match status" value="1"/>
</dbReference>
<dbReference type="AlphaFoldDB" id="A0A177KD04"/>
<accession>A0A177KD04</accession>
<dbReference type="InterPro" id="IPR025409">
    <property type="entry name" value="DUF4303"/>
</dbReference>
<dbReference type="EMBL" id="LSTV01000001">
    <property type="protein sequence ID" value="OAH51014.1"/>
    <property type="molecule type" value="Genomic_DNA"/>
</dbReference>
<name>A0A177KD04_9MICO</name>
<comment type="caution">
    <text evidence="1">The sequence shown here is derived from an EMBL/GenBank/DDBJ whole genome shotgun (WGS) entry which is preliminary data.</text>
</comment>
<organism evidence="1 2">
    <name type="scientific">Microbacterium oleivorans</name>
    <dbReference type="NCBI Taxonomy" id="273677"/>
    <lineage>
        <taxon>Bacteria</taxon>
        <taxon>Bacillati</taxon>
        <taxon>Actinomycetota</taxon>
        <taxon>Actinomycetes</taxon>
        <taxon>Micrococcales</taxon>
        <taxon>Microbacteriaceae</taxon>
        <taxon>Microbacterium</taxon>
    </lineage>
</organism>
<proteinExistence type="predicted"/>
<evidence type="ECO:0000313" key="1">
    <source>
        <dbReference type="EMBL" id="OAH51014.1"/>
    </source>
</evidence>
<dbReference type="Proteomes" id="UP000076998">
    <property type="component" value="Unassembled WGS sequence"/>
</dbReference>
<reference evidence="1 2" key="1">
    <citation type="submission" date="2016-02" db="EMBL/GenBank/DDBJ databases">
        <authorList>
            <person name="Wen L."/>
            <person name="He K."/>
            <person name="Yang H."/>
        </authorList>
    </citation>
    <scope>NUCLEOTIDE SEQUENCE [LARGE SCALE GENOMIC DNA]</scope>
    <source>
        <strain evidence="1 2">CD11_3</strain>
    </source>
</reference>
<sequence length="134" mass="14720">MDDDVRKGPRMSRPAIRALVREATLAAFDDAVATLDGEHLYAVALTTDDGGMSPGLCLTTLEHLRARRSDAAENGDLSEPGYEAYLRWDTAEWRDELVGWEHFDAVARAIDEADDDAELNPPELSGPFLARYAG</sequence>
<gene>
    <name evidence="1" type="ORF">AYL44_01655</name>
</gene>
<protein>
    <recommendedName>
        <fullName evidence="3">DUF4303 domain-containing protein</fullName>
    </recommendedName>
</protein>